<evidence type="ECO:0000256" key="1">
    <source>
        <dbReference type="ARBA" id="ARBA00022553"/>
    </source>
</evidence>
<feature type="region of interest" description="Disordered" evidence="4">
    <location>
        <begin position="244"/>
        <end position="353"/>
    </location>
</feature>
<keyword evidence="7" id="KW-1185">Reference proteome</keyword>
<dbReference type="GO" id="GO:0000160">
    <property type="term" value="P:phosphorelay signal transduction system"/>
    <property type="evidence" value="ECO:0007669"/>
    <property type="project" value="InterPro"/>
</dbReference>
<feature type="region of interest" description="Disordered" evidence="4">
    <location>
        <begin position="449"/>
        <end position="486"/>
    </location>
</feature>
<dbReference type="AlphaFoldDB" id="A0AAD5T9B6"/>
<feature type="compositionally biased region" description="Low complexity" evidence="4">
    <location>
        <begin position="452"/>
        <end position="474"/>
    </location>
</feature>
<feature type="compositionally biased region" description="Low complexity" evidence="4">
    <location>
        <begin position="1034"/>
        <end position="1048"/>
    </location>
</feature>
<evidence type="ECO:0000256" key="2">
    <source>
        <dbReference type="PROSITE-ProRule" id="PRU00169"/>
    </source>
</evidence>
<name>A0AAD5T9B6_9FUNG</name>
<dbReference type="Proteomes" id="UP001211907">
    <property type="component" value="Unassembled WGS sequence"/>
</dbReference>
<evidence type="ECO:0000313" key="7">
    <source>
        <dbReference type="Proteomes" id="UP001211907"/>
    </source>
</evidence>
<dbReference type="InterPro" id="IPR001789">
    <property type="entry name" value="Sig_transdc_resp-reg_receiver"/>
</dbReference>
<dbReference type="CDD" id="cd17546">
    <property type="entry name" value="REC_hyHK_CKI1_RcsC-like"/>
    <property type="match status" value="1"/>
</dbReference>
<dbReference type="Pfam" id="PF00072">
    <property type="entry name" value="Response_reg"/>
    <property type="match status" value="1"/>
</dbReference>
<feature type="modified residue" description="4-aspartylphosphate" evidence="2">
    <location>
        <position position="538"/>
    </location>
</feature>
<sequence length="1073" mass="118714">MKADPTRWDPALPISPQRTVMSSLVSFPVIGLQPVYDNQPELHHQLFQQQQQQHQHQQQQQQQHQLQYPKFQNTNPQQQDGHPTPQLFQSSLAISSPSTSASSQEYHHQLHYHGQSHYQQQENDEKRIHDLQNLVNRLAAEQEHQKNKLAGFQAMMNDFEQDISSYRKEVRYRGAEIDILRKAINAKNKQEVLSDRAFGDNEELKNIHRVPVRGGNGEYTNWEDGVNGNENSNIIFRNRTNVENTTMGNSSRNSIAISNSSNDHRMSRKEEMMRKTRIDSDGTTGSSVSSPLSKSTTFDHEMTPTATVVATSSSVTNRSTSPGGLGSSFQGMDVNDSSNDYSSSSSRSPAATDLAAKEDNLAARNKNGGGGAKPLRFAPLRTGVLVAVFNNPKNTNKSPPSRRALIVDDDAIYRKIVSAYLTRLNFKCETAVTGSEAVKKCLQIIDVDDDNSSSSSLSSSGDSSNDDNSSRASSVISEENSTDNNATFHRSLSSTQLPFHEQSDFTATETDVANISSSSSSSSTLADAKNPYDLIVMDIMLPSLNGLQATKKIRERFPDSAIIALTCVVIAEADRGTYRDVGMADLLNKPLSFHDLIECVERIVGIGFRAWVEVEVPSFFSFPFTISFSGMDDFDNSYSTNSLFDKDDYDDDDDDAYSSLAQSERIGTVTLDWRALPSSIRASVPGAPSAIKQNAIIRRMNLQPQLQLNNSKPQYNKYSDSKNNSSNGNAGNNDNDTNANSNNNNNRNTNNYKNSVMSLISNFEQPLTVSTPIPVRNSATSWQRKLELSNLSLTSVESVDPQVKLNPNSVNLAISSEKRYLNRSKEATAESLLSNFLDGYDNDDYAANDITTDNKTISGLQQQQQPVLNVHLGKENFDSTTPLSAQPSTQEHYFASTATRLNYPQATKLQVKTLDFASDIGFRRFEEDTKRLLASDESIWNLTSAEDPNEENDIMASANIGVTGPMPLSSAFKQKQDEIRKAVGLSESEEYLNKFLSARASLATQSKSPLKNTRVSFPDEAVAELESSREKKSTSMSSFSTSMATPTSIRPEFNSKTSSNMALQSSTLFSEMN</sequence>
<evidence type="ECO:0000256" key="4">
    <source>
        <dbReference type="SAM" id="MobiDB-lite"/>
    </source>
</evidence>
<organism evidence="6 7">
    <name type="scientific">Physocladia obscura</name>
    <dbReference type="NCBI Taxonomy" id="109957"/>
    <lineage>
        <taxon>Eukaryota</taxon>
        <taxon>Fungi</taxon>
        <taxon>Fungi incertae sedis</taxon>
        <taxon>Chytridiomycota</taxon>
        <taxon>Chytridiomycota incertae sedis</taxon>
        <taxon>Chytridiomycetes</taxon>
        <taxon>Chytridiales</taxon>
        <taxon>Chytriomycetaceae</taxon>
        <taxon>Physocladia</taxon>
    </lineage>
</organism>
<evidence type="ECO:0000313" key="6">
    <source>
        <dbReference type="EMBL" id="KAJ3140845.1"/>
    </source>
</evidence>
<feature type="compositionally biased region" description="Polar residues" evidence="4">
    <location>
        <begin position="705"/>
        <end position="714"/>
    </location>
</feature>
<feature type="compositionally biased region" description="Low complexity" evidence="4">
    <location>
        <begin position="249"/>
        <end position="261"/>
    </location>
</feature>
<feature type="compositionally biased region" description="Low complexity" evidence="4">
    <location>
        <begin position="303"/>
        <end position="322"/>
    </location>
</feature>
<feature type="compositionally biased region" description="Low complexity" evidence="4">
    <location>
        <begin position="715"/>
        <end position="752"/>
    </location>
</feature>
<dbReference type="Gene3D" id="3.40.50.2300">
    <property type="match status" value="1"/>
</dbReference>
<feature type="coiled-coil region" evidence="3">
    <location>
        <begin position="121"/>
        <end position="169"/>
    </location>
</feature>
<accession>A0AAD5T9B6</accession>
<dbReference type="EMBL" id="JADGJH010000044">
    <property type="protein sequence ID" value="KAJ3140845.1"/>
    <property type="molecule type" value="Genomic_DNA"/>
</dbReference>
<feature type="domain" description="Response regulatory" evidence="5">
    <location>
        <begin position="403"/>
        <end position="604"/>
    </location>
</feature>
<dbReference type="InterPro" id="IPR011006">
    <property type="entry name" value="CheY-like_superfamily"/>
</dbReference>
<comment type="caution">
    <text evidence="6">The sequence shown here is derived from an EMBL/GenBank/DDBJ whole genome shotgun (WGS) entry which is preliminary data.</text>
</comment>
<dbReference type="PANTHER" id="PTHR43719:SF28">
    <property type="entry name" value="PEROXIDE STRESS-ACTIVATED HISTIDINE KINASE MAK1-RELATED"/>
    <property type="match status" value="1"/>
</dbReference>
<reference evidence="6" key="1">
    <citation type="submission" date="2020-05" db="EMBL/GenBank/DDBJ databases">
        <title>Phylogenomic resolution of chytrid fungi.</title>
        <authorList>
            <person name="Stajich J.E."/>
            <person name="Amses K."/>
            <person name="Simmons R."/>
            <person name="Seto K."/>
            <person name="Myers J."/>
            <person name="Bonds A."/>
            <person name="Quandt C.A."/>
            <person name="Barry K."/>
            <person name="Liu P."/>
            <person name="Grigoriev I."/>
            <person name="Longcore J.E."/>
            <person name="James T.Y."/>
        </authorList>
    </citation>
    <scope>NUCLEOTIDE SEQUENCE</scope>
    <source>
        <strain evidence="6">JEL0513</strain>
    </source>
</reference>
<feature type="compositionally biased region" description="Polar residues" evidence="4">
    <location>
        <begin position="475"/>
        <end position="486"/>
    </location>
</feature>
<keyword evidence="1 2" id="KW-0597">Phosphoprotein</keyword>
<dbReference type="InterPro" id="IPR050956">
    <property type="entry name" value="2C_system_His_kinase"/>
</dbReference>
<dbReference type="PANTHER" id="PTHR43719">
    <property type="entry name" value="TWO-COMPONENT HISTIDINE KINASE"/>
    <property type="match status" value="1"/>
</dbReference>
<evidence type="ECO:0000259" key="5">
    <source>
        <dbReference type="PROSITE" id="PS50110"/>
    </source>
</evidence>
<protein>
    <recommendedName>
        <fullName evidence="5">Response regulatory domain-containing protein</fullName>
    </recommendedName>
</protein>
<dbReference type="SUPFAM" id="SSF52172">
    <property type="entry name" value="CheY-like"/>
    <property type="match status" value="2"/>
</dbReference>
<feature type="compositionally biased region" description="Polar residues" evidence="4">
    <location>
        <begin position="1054"/>
        <end position="1073"/>
    </location>
</feature>
<feature type="compositionally biased region" description="Low complexity" evidence="4">
    <location>
        <begin position="335"/>
        <end position="348"/>
    </location>
</feature>
<feature type="region of interest" description="Disordered" evidence="4">
    <location>
        <begin position="705"/>
        <end position="752"/>
    </location>
</feature>
<proteinExistence type="predicted"/>
<dbReference type="SMART" id="SM00448">
    <property type="entry name" value="REC"/>
    <property type="match status" value="1"/>
</dbReference>
<feature type="compositionally biased region" description="Low complexity" evidence="4">
    <location>
        <begin position="281"/>
        <end position="296"/>
    </location>
</feature>
<evidence type="ECO:0000256" key="3">
    <source>
        <dbReference type="SAM" id="Coils"/>
    </source>
</evidence>
<feature type="region of interest" description="Disordered" evidence="4">
    <location>
        <begin position="46"/>
        <end position="66"/>
    </location>
</feature>
<gene>
    <name evidence="6" type="ORF">HK100_008861</name>
</gene>
<dbReference type="PROSITE" id="PS50110">
    <property type="entry name" value="RESPONSE_REGULATORY"/>
    <property type="match status" value="1"/>
</dbReference>
<feature type="compositionally biased region" description="Basic and acidic residues" evidence="4">
    <location>
        <begin position="262"/>
        <end position="280"/>
    </location>
</feature>
<keyword evidence="3" id="KW-0175">Coiled coil</keyword>
<feature type="region of interest" description="Disordered" evidence="4">
    <location>
        <begin position="1026"/>
        <end position="1073"/>
    </location>
</feature>